<dbReference type="PANTHER" id="PTHR30344">
    <property type="entry name" value="6-PHOSPHOGLUCONOLACTONASE-RELATED"/>
    <property type="match status" value="1"/>
</dbReference>
<comment type="similarity">
    <text evidence="1">Belongs to the cycloisomerase 2 family.</text>
</comment>
<keyword evidence="4" id="KW-1185">Reference proteome</keyword>
<dbReference type="RefSeq" id="WP_106143992.1">
    <property type="nucleotide sequence ID" value="NZ_PVYX01000001.1"/>
</dbReference>
<dbReference type="AlphaFoldDB" id="A0A2T0MHN0"/>
<keyword evidence="2" id="KW-0313">Glucose metabolism</keyword>
<dbReference type="Proteomes" id="UP000237640">
    <property type="component" value="Unassembled WGS sequence"/>
</dbReference>
<dbReference type="InterPro" id="IPR011048">
    <property type="entry name" value="Haem_d1_sf"/>
</dbReference>
<sequence length="367" mass="40694">MKFSHWSFGIFLLISIGCTEKKQMEETYSLFVGTYTNGESEGIYKLDFNPSSGSLDSIQLMAKLPNPSFLTFSSDKQYLYAVQETADFDSLGGGVTSFVLENGQLKALNSKGTGGAHPCHVAFSKMNQIAVSNYTGGNFAVFDVESDGSLGKRQLIDHKVLDTTKASHVHKAHFNEDGLFTSDLGLDGIKRYYEKDNIWESGHQASIDLPEGAGPRHFVFNTDRSFLYVINELNATITVFQRDDEGSFNPIQTEDTLAPDWEGGKSCADIHLSPDGRFLYGSNRGENTIVIFSIDDSTGKITLVGRESVRGDWPRNFTIDPSGNFLLVANERSNNITVFERNTEKGTLRFLNETKLSSPVCLEFMND</sequence>
<dbReference type="EMBL" id="PVYX01000001">
    <property type="protein sequence ID" value="PRX57074.1"/>
    <property type="molecule type" value="Genomic_DNA"/>
</dbReference>
<dbReference type="PANTHER" id="PTHR30344:SF1">
    <property type="entry name" value="6-PHOSPHOGLUCONOLACTONASE"/>
    <property type="match status" value="1"/>
</dbReference>
<dbReference type="InterPro" id="IPR019405">
    <property type="entry name" value="Lactonase_7-beta_prop"/>
</dbReference>
<protein>
    <submittedName>
        <fullName evidence="3">6-phosphogluconolactonase</fullName>
    </submittedName>
</protein>
<dbReference type="InterPro" id="IPR015943">
    <property type="entry name" value="WD40/YVTN_repeat-like_dom_sf"/>
</dbReference>
<dbReference type="Gene3D" id="2.130.10.10">
    <property type="entry name" value="YVTN repeat-like/Quinoprotein amine dehydrogenase"/>
    <property type="match status" value="1"/>
</dbReference>
<dbReference type="SUPFAM" id="SSF51004">
    <property type="entry name" value="C-terminal (heme d1) domain of cytochrome cd1-nitrite reductase"/>
    <property type="match status" value="1"/>
</dbReference>
<organism evidence="3 4">
    <name type="scientific">Flagellimonas meridianipacifica</name>
    <dbReference type="NCBI Taxonomy" id="1080225"/>
    <lineage>
        <taxon>Bacteria</taxon>
        <taxon>Pseudomonadati</taxon>
        <taxon>Bacteroidota</taxon>
        <taxon>Flavobacteriia</taxon>
        <taxon>Flavobacteriales</taxon>
        <taxon>Flavobacteriaceae</taxon>
        <taxon>Flagellimonas</taxon>
    </lineage>
</organism>
<comment type="caution">
    <text evidence="3">The sequence shown here is derived from an EMBL/GenBank/DDBJ whole genome shotgun (WGS) entry which is preliminary data.</text>
</comment>
<evidence type="ECO:0000313" key="4">
    <source>
        <dbReference type="Proteomes" id="UP000237640"/>
    </source>
</evidence>
<dbReference type="GO" id="GO:0017057">
    <property type="term" value="F:6-phosphogluconolactonase activity"/>
    <property type="evidence" value="ECO:0007669"/>
    <property type="project" value="TreeGrafter"/>
</dbReference>
<evidence type="ECO:0000313" key="3">
    <source>
        <dbReference type="EMBL" id="PRX57074.1"/>
    </source>
</evidence>
<reference evidence="3 4" key="1">
    <citation type="submission" date="2018-03" db="EMBL/GenBank/DDBJ databases">
        <title>Genomic Encyclopedia of Archaeal and Bacterial Type Strains, Phase II (KMG-II): from individual species to whole genera.</title>
        <authorList>
            <person name="Goeker M."/>
        </authorList>
    </citation>
    <scope>NUCLEOTIDE SEQUENCE [LARGE SCALE GENOMIC DNA]</scope>
    <source>
        <strain evidence="3 4">DSM 25027</strain>
    </source>
</reference>
<dbReference type="PROSITE" id="PS51257">
    <property type="entry name" value="PROKAR_LIPOPROTEIN"/>
    <property type="match status" value="1"/>
</dbReference>
<dbReference type="OrthoDB" id="9790815at2"/>
<gene>
    <name evidence="3" type="ORF">CLV81_1075</name>
</gene>
<dbReference type="Pfam" id="PF10282">
    <property type="entry name" value="Lactonase"/>
    <property type="match status" value="1"/>
</dbReference>
<accession>A0A2T0MHN0</accession>
<evidence type="ECO:0000256" key="2">
    <source>
        <dbReference type="ARBA" id="ARBA00022526"/>
    </source>
</evidence>
<dbReference type="GO" id="GO:0006006">
    <property type="term" value="P:glucose metabolic process"/>
    <property type="evidence" value="ECO:0007669"/>
    <property type="project" value="UniProtKB-KW"/>
</dbReference>
<keyword evidence="2" id="KW-0119">Carbohydrate metabolism</keyword>
<proteinExistence type="inferred from homology"/>
<evidence type="ECO:0000256" key="1">
    <source>
        <dbReference type="ARBA" id="ARBA00005564"/>
    </source>
</evidence>
<name>A0A2T0MHN0_9FLAO</name>
<dbReference type="InterPro" id="IPR050282">
    <property type="entry name" value="Cycloisomerase_2"/>
</dbReference>